<dbReference type="SUPFAM" id="SSF54211">
    <property type="entry name" value="Ribosomal protein S5 domain 2-like"/>
    <property type="match status" value="1"/>
</dbReference>
<comment type="similarity">
    <text evidence="6">Belongs to the RnpA family.</text>
</comment>
<proteinExistence type="inferred from homology"/>
<evidence type="ECO:0000256" key="6">
    <source>
        <dbReference type="HAMAP-Rule" id="MF_00227"/>
    </source>
</evidence>
<dbReference type="EC" id="3.1.26.5" evidence="6 7"/>
<dbReference type="GO" id="GO:0042781">
    <property type="term" value="F:3'-tRNA processing endoribonuclease activity"/>
    <property type="evidence" value="ECO:0007669"/>
    <property type="project" value="TreeGrafter"/>
</dbReference>
<name>A0A381DIF9_9BACT</name>
<comment type="catalytic activity">
    <reaction evidence="6">
        <text>Endonucleolytic cleavage of RNA, removing 5'-extranucleotides from tRNA precursor.</text>
        <dbReference type="EC" id="3.1.26.5"/>
    </reaction>
</comment>
<gene>
    <name evidence="6 8" type="primary">rnpA</name>
    <name evidence="8" type="ORF">NCTC12475_00663</name>
</gene>
<dbReference type="NCBIfam" id="TIGR00188">
    <property type="entry name" value="rnpA"/>
    <property type="match status" value="1"/>
</dbReference>
<organism evidence="8 9">
    <name type="scientific">Campylobacter sputorum subsp. sputorum</name>
    <dbReference type="NCBI Taxonomy" id="32024"/>
    <lineage>
        <taxon>Bacteria</taxon>
        <taxon>Pseudomonadati</taxon>
        <taxon>Campylobacterota</taxon>
        <taxon>Epsilonproteobacteria</taxon>
        <taxon>Campylobacterales</taxon>
        <taxon>Campylobacteraceae</taxon>
        <taxon>Campylobacter</taxon>
    </lineage>
</organism>
<dbReference type="GO" id="GO:0030677">
    <property type="term" value="C:ribonuclease P complex"/>
    <property type="evidence" value="ECO:0007669"/>
    <property type="project" value="TreeGrafter"/>
</dbReference>
<dbReference type="GeneID" id="93091101"/>
<dbReference type="Gene3D" id="3.30.230.10">
    <property type="match status" value="1"/>
</dbReference>
<evidence type="ECO:0000256" key="2">
    <source>
        <dbReference type="ARBA" id="ARBA00022722"/>
    </source>
</evidence>
<dbReference type="GO" id="GO:0004526">
    <property type="term" value="F:ribonuclease P activity"/>
    <property type="evidence" value="ECO:0007669"/>
    <property type="project" value="UniProtKB-UniRule"/>
</dbReference>
<keyword evidence="9" id="KW-1185">Reference proteome</keyword>
<dbReference type="EMBL" id="UFVD01000001">
    <property type="protein sequence ID" value="SUX10466.1"/>
    <property type="molecule type" value="Genomic_DNA"/>
</dbReference>
<dbReference type="OrthoDB" id="9810867at2"/>
<dbReference type="AlphaFoldDB" id="A0A381DIF9"/>
<comment type="function">
    <text evidence="6">RNaseP catalyzes the removal of the 5'-leader sequence from pre-tRNA to produce the mature 5'-terminus. It can also cleave other RNA substrates such as 4.5S RNA. The protein component plays an auxiliary but essential role in vivo by binding to the 5'-leader sequence and broadening the substrate specificity of the ribozyme.</text>
</comment>
<dbReference type="GO" id="GO:0001682">
    <property type="term" value="P:tRNA 5'-leader removal"/>
    <property type="evidence" value="ECO:0007669"/>
    <property type="project" value="UniProtKB-UniRule"/>
</dbReference>
<keyword evidence="5 6" id="KW-0694">RNA-binding</keyword>
<dbReference type="Proteomes" id="UP000254920">
    <property type="component" value="Unassembled WGS sequence"/>
</dbReference>
<comment type="subunit">
    <text evidence="6">Consists of a catalytic RNA component (M1 or rnpB) and a protein subunit.</text>
</comment>
<protein>
    <recommendedName>
        <fullName evidence="6 7">Ribonuclease P protein component</fullName>
        <shortName evidence="6">RNase P protein</shortName>
        <shortName evidence="6">RNaseP protein</shortName>
        <ecNumber evidence="6 7">3.1.26.5</ecNumber>
    </recommendedName>
    <alternativeName>
        <fullName evidence="6">Protein C5</fullName>
    </alternativeName>
</protein>
<dbReference type="GO" id="GO:0000049">
    <property type="term" value="F:tRNA binding"/>
    <property type="evidence" value="ECO:0007669"/>
    <property type="project" value="UniProtKB-UniRule"/>
</dbReference>
<evidence type="ECO:0000313" key="9">
    <source>
        <dbReference type="Proteomes" id="UP000254920"/>
    </source>
</evidence>
<dbReference type="PANTHER" id="PTHR33992:SF1">
    <property type="entry name" value="RIBONUCLEASE P PROTEIN COMPONENT"/>
    <property type="match status" value="1"/>
</dbReference>
<dbReference type="RefSeq" id="WP_089182870.1">
    <property type="nucleotide sequence ID" value="NZ_CP043427.1"/>
</dbReference>
<sequence>MKKFSSLSKTSEFSDVYKNAKKWHCECMVVLYLGTEFNKFAVVANKKVGCAVIRNRTKRVIRAAFADISDTLKNGIYVIIAKPGLNEIPFLQIKKNLKWSFKKLEALTK</sequence>
<reference evidence="8 9" key="1">
    <citation type="submission" date="2018-06" db="EMBL/GenBank/DDBJ databases">
        <authorList>
            <consortium name="Pathogen Informatics"/>
            <person name="Doyle S."/>
        </authorList>
    </citation>
    <scope>NUCLEOTIDE SEQUENCE [LARGE SCALE GENOMIC DNA]</scope>
    <source>
        <strain evidence="8 9">NCTC12475</strain>
    </source>
</reference>
<evidence type="ECO:0000256" key="3">
    <source>
        <dbReference type="ARBA" id="ARBA00022759"/>
    </source>
</evidence>
<dbReference type="PANTHER" id="PTHR33992">
    <property type="entry name" value="RIBONUCLEASE P PROTEIN COMPONENT"/>
    <property type="match status" value="1"/>
</dbReference>
<dbReference type="Pfam" id="PF00825">
    <property type="entry name" value="Ribonuclease_P"/>
    <property type="match status" value="1"/>
</dbReference>
<keyword evidence="3 6" id="KW-0255">Endonuclease</keyword>
<evidence type="ECO:0000256" key="4">
    <source>
        <dbReference type="ARBA" id="ARBA00022801"/>
    </source>
</evidence>
<dbReference type="HAMAP" id="MF_00227">
    <property type="entry name" value="RNase_P"/>
    <property type="match status" value="1"/>
</dbReference>
<keyword evidence="4 6" id="KW-0378">Hydrolase</keyword>
<evidence type="ECO:0000313" key="8">
    <source>
        <dbReference type="EMBL" id="SUX10466.1"/>
    </source>
</evidence>
<accession>A0A381DIF9</accession>
<dbReference type="STRING" id="32024.GCA_000788295_00994"/>
<evidence type="ECO:0000256" key="1">
    <source>
        <dbReference type="ARBA" id="ARBA00022694"/>
    </source>
</evidence>
<dbReference type="InterPro" id="IPR000100">
    <property type="entry name" value="RNase_P"/>
</dbReference>
<dbReference type="InterPro" id="IPR020568">
    <property type="entry name" value="Ribosomal_Su5_D2-typ_SF"/>
</dbReference>
<dbReference type="InterPro" id="IPR014721">
    <property type="entry name" value="Ribsml_uS5_D2-typ_fold_subgr"/>
</dbReference>
<evidence type="ECO:0000256" key="5">
    <source>
        <dbReference type="ARBA" id="ARBA00022884"/>
    </source>
</evidence>
<evidence type="ECO:0000256" key="7">
    <source>
        <dbReference type="NCBIfam" id="TIGR00188"/>
    </source>
</evidence>
<keyword evidence="2 6" id="KW-0540">Nuclease</keyword>
<keyword evidence="1 6" id="KW-0819">tRNA processing</keyword>